<dbReference type="InterPro" id="IPR023796">
    <property type="entry name" value="Serpin_dom"/>
</dbReference>
<evidence type="ECO:0000256" key="4">
    <source>
        <dbReference type="SAM" id="MobiDB-lite"/>
    </source>
</evidence>
<dbReference type="Pfam" id="PF00079">
    <property type="entry name" value="Serpin"/>
    <property type="match status" value="1"/>
</dbReference>
<sequence length="619" mass="69539">MSLTLNPQLQSSSLFCFQLINIENNQTPIKIFSRKNEFYFQIIIVIDSQIRLDKQKMFSTKINRSNKTMIIGLLILFLNISSTTNQRSKILSSSTKSSQWQGISPTLNQSSSGSVSSLQQPTQQRIHQLNKSQNEQWIGNGHLQFTFDLLAAIFMNSIDLKTGNFDSIVFSPFSIQSMLMMIHLGAKGVTRNEITKMLHLDPSENNVTFSKTHEAYSQAVKSLIDDSNISKSLHSANQIFVQETLQVSPTYLSALNHYHFSSIRYLNFAKESNQVLTTINDWIEKQTQHMITNFLTTPPSPATTLMAVNAIRFKSDWQYRFDPSDTEKAAWFRMLNGQMTSVDMMVGQHPVAFAYSPSLQTSIIELPFKMQRLSFFLLLPNDTFGLFSLLNSLNATAFADLIYSMRKVGNNNNNGDKTFGAGSPSGGGGVNIRIPKFSISSMPRISEIMKTQMGVKSLFSTESANLEAMFNRYNGRIHMGDLLHKAIIKIDEQGSIGAAVSTSSIERIGAFNGPYFEADHPFIYLLMDKQTGLALFAGIYAGPSKDDQKEIQKSSTSTSTATAKTPIQQPMKNPSQPQTQPQSQSQPQSYHHRLHLNQYTIFGMQTDNIDNNNKMKYKL</sequence>
<dbReference type="InterPro" id="IPR023795">
    <property type="entry name" value="Serpin_CS"/>
</dbReference>
<feature type="compositionally biased region" description="Low complexity" evidence="4">
    <location>
        <begin position="574"/>
        <end position="589"/>
    </location>
</feature>
<keyword evidence="6" id="KW-1185">Reference proteome</keyword>
<evidence type="ECO:0000313" key="6">
    <source>
        <dbReference type="Proteomes" id="UP000515146"/>
    </source>
</evidence>
<gene>
    <name evidence="7" type="primary">LOC113797711</name>
</gene>
<dbReference type="PANTHER" id="PTHR11461">
    <property type="entry name" value="SERINE PROTEASE INHIBITOR, SERPIN"/>
    <property type="match status" value="1"/>
</dbReference>
<dbReference type="OMA" id="RYNGRIH"/>
<name>A0A6P6YEN2_DERPT</name>
<keyword evidence="2" id="KW-0722">Serine protease inhibitor</keyword>
<dbReference type="InterPro" id="IPR036186">
    <property type="entry name" value="Serpin_sf"/>
</dbReference>
<feature type="region of interest" description="Disordered" evidence="4">
    <location>
        <begin position="99"/>
        <end position="123"/>
    </location>
</feature>
<reference evidence="7" key="1">
    <citation type="submission" date="2025-08" db="UniProtKB">
        <authorList>
            <consortium name="RefSeq"/>
        </authorList>
    </citation>
    <scope>IDENTIFICATION</scope>
    <source>
        <strain evidence="7">Airmid</strain>
    </source>
</reference>
<comment type="similarity">
    <text evidence="3">Belongs to the serpin family.</text>
</comment>
<dbReference type="SMART" id="SM00093">
    <property type="entry name" value="SERPIN"/>
    <property type="match status" value="1"/>
</dbReference>
<dbReference type="KEGG" id="dpte:113797711"/>
<keyword evidence="1" id="KW-0646">Protease inhibitor</keyword>
<dbReference type="InterPro" id="IPR042185">
    <property type="entry name" value="Serpin_sf_2"/>
</dbReference>
<evidence type="ECO:0000313" key="7">
    <source>
        <dbReference type="RefSeq" id="XP_027203938.1"/>
    </source>
</evidence>
<organism evidence="6 7">
    <name type="scientific">Dermatophagoides pteronyssinus</name>
    <name type="common">European house dust mite</name>
    <dbReference type="NCBI Taxonomy" id="6956"/>
    <lineage>
        <taxon>Eukaryota</taxon>
        <taxon>Metazoa</taxon>
        <taxon>Ecdysozoa</taxon>
        <taxon>Arthropoda</taxon>
        <taxon>Chelicerata</taxon>
        <taxon>Arachnida</taxon>
        <taxon>Acari</taxon>
        <taxon>Acariformes</taxon>
        <taxon>Sarcoptiformes</taxon>
        <taxon>Astigmata</taxon>
        <taxon>Psoroptidia</taxon>
        <taxon>Analgoidea</taxon>
        <taxon>Pyroglyphidae</taxon>
        <taxon>Dermatophagoidinae</taxon>
        <taxon>Dermatophagoides</taxon>
    </lineage>
</organism>
<accession>A0A6P6YEN2</accession>
<proteinExistence type="inferred from homology"/>
<evidence type="ECO:0000256" key="1">
    <source>
        <dbReference type="ARBA" id="ARBA00022690"/>
    </source>
</evidence>
<evidence type="ECO:0000256" key="3">
    <source>
        <dbReference type="RuleBase" id="RU000411"/>
    </source>
</evidence>
<dbReference type="AlphaFoldDB" id="A0A6P6YEN2"/>
<dbReference type="Gene3D" id="3.30.497.10">
    <property type="entry name" value="Antithrombin, subunit I, domain 2"/>
    <property type="match status" value="1"/>
</dbReference>
<feature type="region of interest" description="Disordered" evidence="4">
    <location>
        <begin position="545"/>
        <end position="590"/>
    </location>
</feature>
<dbReference type="PROSITE" id="PS00284">
    <property type="entry name" value="SERPIN"/>
    <property type="match status" value="1"/>
</dbReference>
<feature type="compositionally biased region" description="Low complexity" evidence="4">
    <location>
        <begin position="99"/>
        <end position="117"/>
    </location>
</feature>
<dbReference type="InParanoid" id="A0A6P6YEN2"/>
<dbReference type="GO" id="GO:0004867">
    <property type="term" value="F:serine-type endopeptidase inhibitor activity"/>
    <property type="evidence" value="ECO:0007669"/>
    <property type="project" value="UniProtKB-KW"/>
</dbReference>
<dbReference type="RefSeq" id="XP_027203938.1">
    <property type="nucleotide sequence ID" value="XM_027348137.1"/>
</dbReference>
<dbReference type="Gene3D" id="2.30.39.10">
    <property type="entry name" value="Alpha-1-antitrypsin, domain 1"/>
    <property type="match status" value="1"/>
</dbReference>
<dbReference type="CDD" id="cd00172">
    <property type="entry name" value="serpin"/>
    <property type="match status" value="1"/>
</dbReference>
<dbReference type="Proteomes" id="UP000515146">
    <property type="component" value="Unplaced"/>
</dbReference>
<dbReference type="SUPFAM" id="SSF56574">
    <property type="entry name" value="Serpins"/>
    <property type="match status" value="1"/>
</dbReference>
<dbReference type="OrthoDB" id="9518664at2759"/>
<dbReference type="InterPro" id="IPR042178">
    <property type="entry name" value="Serpin_sf_1"/>
</dbReference>
<dbReference type="GO" id="GO:0005615">
    <property type="term" value="C:extracellular space"/>
    <property type="evidence" value="ECO:0007669"/>
    <property type="project" value="InterPro"/>
</dbReference>
<protein>
    <submittedName>
        <fullName evidence="7">Leukocyte elastase inhibitor-like</fullName>
    </submittedName>
</protein>
<feature type="domain" description="Serpin" evidence="5">
    <location>
        <begin position="151"/>
        <end position="543"/>
    </location>
</feature>
<feature type="compositionally biased region" description="Low complexity" evidence="4">
    <location>
        <begin position="553"/>
        <end position="565"/>
    </location>
</feature>
<dbReference type="InterPro" id="IPR000215">
    <property type="entry name" value="Serpin_fam"/>
</dbReference>
<evidence type="ECO:0000259" key="5">
    <source>
        <dbReference type="SMART" id="SM00093"/>
    </source>
</evidence>
<evidence type="ECO:0000256" key="2">
    <source>
        <dbReference type="ARBA" id="ARBA00022900"/>
    </source>
</evidence>
<dbReference type="PANTHER" id="PTHR11461:SF342">
    <property type="entry name" value="SERINE PROTEASE INHIBITOR 28DC"/>
    <property type="match status" value="1"/>
</dbReference>